<gene>
    <name evidence="2" type="ORF">N0A02_33005</name>
</gene>
<keyword evidence="1" id="KW-0732">Signal</keyword>
<proteinExistence type="predicted"/>
<feature type="chain" id="PRO_5046474817" evidence="1">
    <location>
        <begin position="17"/>
        <end position="195"/>
    </location>
</feature>
<keyword evidence="2" id="KW-0614">Plasmid</keyword>
<accession>A0ABV1LYA3</accession>
<dbReference type="Proteomes" id="UP001469089">
    <property type="component" value="Unassembled WGS sequence"/>
</dbReference>
<evidence type="ECO:0000256" key="1">
    <source>
        <dbReference type="SAM" id="SignalP"/>
    </source>
</evidence>
<reference evidence="2 3" key="1">
    <citation type="journal article" date="2024" name="Chem. Sci.">
        <title>Discovery of a lagriamide polyketide by integrated genome mining, isotopic labeling, and untargeted metabolomics.</title>
        <authorList>
            <person name="Fergusson C.H."/>
            <person name="Saulog J."/>
            <person name="Paulo B.S."/>
            <person name="Wilson D.M."/>
            <person name="Liu D.Y."/>
            <person name="Morehouse N.J."/>
            <person name="Waterworth S."/>
            <person name="Barkei J."/>
            <person name="Gray C.A."/>
            <person name="Kwan J.C."/>
            <person name="Eustaquio A.S."/>
            <person name="Linington R.G."/>
        </authorList>
    </citation>
    <scope>NUCLEOTIDE SEQUENCE [LARGE SCALE GENOMIC DNA]</scope>
    <source>
        <strain evidence="2 3">RL17-338-BIF-B</strain>
    </source>
</reference>
<geneLocation type="plasmid" evidence="2">
    <name>pl1</name>
</geneLocation>
<evidence type="ECO:0000313" key="3">
    <source>
        <dbReference type="Proteomes" id="UP001469089"/>
    </source>
</evidence>
<dbReference type="EMBL" id="JAOALG010000003">
    <property type="protein sequence ID" value="MEQ5844283.1"/>
    <property type="molecule type" value="Genomic_DNA"/>
</dbReference>
<protein>
    <submittedName>
        <fullName evidence="2">Uncharacterized protein</fullName>
    </submittedName>
</protein>
<keyword evidence="3" id="KW-1185">Reference proteome</keyword>
<comment type="caution">
    <text evidence="2">The sequence shown here is derived from an EMBL/GenBank/DDBJ whole genome shotgun (WGS) entry which is preliminary data.</text>
</comment>
<organism evidence="2 3">
    <name type="scientific">Paraburkholderia acidicola</name>
    <dbReference type="NCBI Taxonomy" id="1912599"/>
    <lineage>
        <taxon>Bacteria</taxon>
        <taxon>Pseudomonadati</taxon>
        <taxon>Pseudomonadota</taxon>
        <taxon>Betaproteobacteria</taxon>
        <taxon>Burkholderiales</taxon>
        <taxon>Burkholderiaceae</taxon>
        <taxon>Paraburkholderia</taxon>
    </lineage>
</organism>
<feature type="signal peptide" evidence="1">
    <location>
        <begin position="1"/>
        <end position="16"/>
    </location>
</feature>
<name>A0ABV1LYA3_9BURK</name>
<dbReference type="RefSeq" id="WP_349545882.1">
    <property type="nucleotide sequence ID" value="NZ_JAOALG010000003.1"/>
</dbReference>
<evidence type="ECO:0000313" key="2">
    <source>
        <dbReference type="EMBL" id="MEQ5844283.1"/>
    </source>
</evidence>
<sequence length="195" mass="21504">MVLPFALAVLASVAHADGTTNYDPVEAKAARERYGGPERKLCESLRPTAIENERKAVSKIDGHIESVPPDQVRYLEDEFQKARVVGNGARLELLSRTPFYYSWQLHNALSRLTDSLTSVNQPSVDSPPVHQIKSAAFVASSAQFAILAFKDYSAFDRNRTPRIMSEGQELVDESVLMSVAGDMAQFIVCTADTLE</sequence>